<dbReference type="PANTHER" id="PTHR33504:SF2">
    <property type="entry name" value="PROTEIN MFI"/>
    <property type="match status" value="1"/>
</dbReference>
<dbReference type="PANTHER" id="PTHR33504">
    <property type="entry name" value="NADH DEHYDROGENASE (UBIQUINONE) 1 BETA SUBCOMPLEX, 4"/>
    <property type="match status" value="1"/>
</dbReference>
<dbReference type="AlphaFoldDB" id="A0A5J4WFM3"/>
<comment type="caution">
    <text evidence="2">The sequence shown here is derived from an EMBL/GenBank/DDBJ whole genome shotgun (WGS) entry which is preliminary data.</text>
</comment>
<dbReference type="OrthoDB" id="10253073at2759"/>
<proteinExistence type="predicted"/>
<evidence type="ECO:0000313" key="3">
    <source>
        <dbReference type="Proteomes" id="UP000324800"/>
    </source>
</evidence>
<dbReference type="EMBL" id="SNRW01002143">
    <property type="protein sequence ID" value="KAA6393780.1"/>
    <property type="molecule type" value="Genomic_DNA"/>
</dbReference>
<dbReference type="Proteomes" id="UP000324800">
    <property type="component" value="Unassembled WGS sequence"/>
</dbReference>
<name>A0A5J4WFM3_9EUKA</name>
<feature type="compositionally biased region" description="Acidic residues" evidence="1">
    <location>
        <begin position="282"/>
        <end position="291"/>
    </location>
</feature>
<evidence type="ECO:0000256" key="1">
    <source>
        <dbReference type="SAM" id="MobiDB-lite"/>
    </source>
</evidence>
<sequence length="405" mass="47565">MDQNKAAQIIQHTWRRFTDIRLFKYYRELISFHEKGQPINLLRGINPSESELLDPAVSACVRFRLGGNYFPPMIFYKIYIRAPLCDLNSFAPRDYTRPFRKRRWLKPQGMKFKKSQIKQEFMPTGRGTSEEQRNMKYNSNGGQTAQQIRSITTISDKIDDEQLEGLTSTDVDGWYLRNDEEGNNWRPITERGYKQLVKMAPQDVYSYSSKHGGASAGFSYHFLTSHSAFVNDRMIRRKGVRTHGEKERIKKIKALKWFRKATQMDKDLDAIIAEMEVIDEVSASDEKEEINEQTSKQDEDQNTNQRRGESSGNKKENKPNRQTKIQKIIDWAQELDYSSYLQEWSQIGTSERSDTQIERRKDLSAMQEELLKHMKDVSRSDYKTDEEIFGIQDEDEQQEEIQEES</sequence>
<organism evidence="2 3">
    <name type="scientific">Streblomastix strix</name>
    <dbReference type="NCBI Taxonomy" id="222440"/>
    <lineage>
        <taxon>Eukaryota</taxon>
        <taxon>Metamonada</taxon>
        <taxon>Preaxostyla</taxon>
        <taxon>Oxymonadida</taxon>
        <taxon>Streblomastigidae</taxon>
        <taxon>Streblomastix</taxon>
    </lineage>
</organism>
<evidence type="ECO:0000313" key="2">
    <source>
        <dbReference type="EMBL" id="KAA6393780.1"/>
    </source>
</evidence>
<gene>
    <name evidence="2" type="ORF">EZS28_010692</name>
</gene>
<reference evidence="2 3" key="1">
    <citation type="submission" date="2019-03" db="EMBL/GenBank/DDBJ databases">
        <title>Single cell metagenomics reveals metabolic interactions within the superorganism composed of flagellate Streblomastix strix and complex community of Bacteroidetes bacteria on its surface.</title>
        <authorList>
            <person name="Treitli S.C."/>
            <person name="Kolisko M."/>
            <person name="Husnik F."/>
            <person name="Keeling P."/>
            <person name="Hampl V."/>
        </authorList>
    </citation>
    <scope>NUCLEOTIDE SEQUENCE [LARGE SCALE GENOMIC DNA]</scope>
    <source>
        <strain evidence="2">ST1C</strain>
    </source>
</reference>
<accession>A0A5J4WFM3</accession>
<protein>
    <submittedName>
        <fullName evidence="2">Putative IQ calmodulin-binding motif family protein</fullName>
    </submittedName>
</protein>
<feature type="region of interest" description="Disordered" evidence="1">
    <location>
        <begin position="282"/>
        <end position="323"/>
    </location>
</feature>
<feature type="compositionally biased region" description="Basic and acidic residues" evidence="1">
    <location>
        <begin position="306"/>
        <end position="319"/>
    </location>
</feature>